<dbReference type="InterPro" id="IPR036388">
    <property type="entry name" value="WH-like_DNA-bd_sf"/>
</dbReference>
<keyword evidence="3" id="KW-1185">Reference proteome</keyword>
<dbReference type="SUPFAM" id="SSF46785">
    <property type="entry name" value="Winged helix' DNA-binding domain"/>
    <property type="match status" value="1"/>
</dbReference>
<proteinExistence type="predicted"/>
<dbReference type="InterPro" id="IPR039422">
    <property type="entry name" value="MarR/SlyA-like"/>
</dbReference>
<organism evidence="2 3">
    <name type="scientific">Pseudomonas kuykendallii</name>
    <dbReference type="NCBI Taxonomy" id="1007099"/>
    <lineage>
        <taxon>Bacteria</taxon>
        <taxon>Pseudomonadati</taxon>
        <taxon>Pseudomonadota</taxon>
        <taxon>Gammaproteobacteria</taxon>
        <taxon>Pseudomonadales</taxon>
        <taxon>Pseudomonadaceae</taxon>
        <taxon>Pseudomonas</taxon>
    </lineage>
</organism>
<dbReference type="Pfam" id="PF12802">
    <property type="entry name" value="MarR_2"/>
    <property type="match status" value="1"/>
</dbReference>
<dbReference type="AlphaFoldDB" id="A0A1H2Z3K6"/>
<dbReference type="RefSeq" id="WP_090227732.1">
    <property type="nucleotide sequence ID" value="NZ_FNNU01000003.1"/>
</dbReference>
<dbReference type="Proteomes" id="UP000243778">
    <property type="component" value="Unassembled WGS sequence"/>
</dbReference>
<evidence type="ECO:0000313" key="3">
    <source>
        <dbReference type="Proteomes" id="UP000243778"/>
    </source>
</evidence>
<reference evidence="3" key="1">
    <citation type="submission" date="2016-10" db="EMBL/GenBank/DDBJ databases">
        <authorList>
            <person name="Varghese N."/>
            <person name="Submissions S."/>
        </authorList>
    </citation>
    <scope>NUCLEOTIDE SEQUENCE [LARGE SCALE GENOMIC DNA]</scope>
    <source>
        <strain evidence="3">NRRL B-59562</strain>
    </source>
</reference>
<sequence length="137" mass="15035">MTTTHCLCTQLRRTARGVTKRYDDALAGAGLTTAQFSLLRHLERLESPSITDLAAAMGLERSTLGRNVRVLEGQGLLELGNAVDQRNRLVSMTALGRARLDDALHAWNDAQLQLTQKFGSEKRAALIALLDELHALE</sequence>
<evidence type="ECO:0000259" key="1">
    <source>
        <dbReference type="PROSITE" id="PS50995"/>
    </source>
</evidence>
<dbReference type="OrthoDB" id="120080at2"/>
<protein>
    <submittedName>
        <fullName evidence="2">Transcriptional regulator, MarR family</fullName>
    </submittedName>
</protein>
<dbReference type="InterPro" id="IPR036390">
    <property type="entry name" value="WH_DNA-bd_sf"/>
</dbReference>
<dbReference type="GO" id="GO:0006950">
    <property type="term" value="P:response to stress"/>
    <property type="evidence" value="ECO:0007669"/>
    <property type="project" value="TreeGrafter"/>
</dbReference>
<gene>
    <name evidence="2" type="ORF">SAMN05216287_2155</name>
</gene>
<dbReference type="InterPro" id="IPR000835">
    <property type="entry name" value="HTH_MarR-typ"/>
</dbReference>
<dbReference type="SMART" id="SM00347">
    <property type="entry name" value="HTH_MARR"/>
    <property type="match status" value="1"/>
</dbReference>
<dbReference type="STRING" id="1007099.SAMN05216287_2155"/>
<dbReference type="PANTHER" id="PTHR33164">
    <property type="entry name" value="TRANSCRIPTIONAL REGULATOR, MARR FAMILY"/>
    <property type="match status" value="1"/>
</dbReference>
<dbReference type="PROSITE" id="PS50995">
    <property type="entry name" value="HTH_MARR_2"/>
    <property type="match status" value="1"/>
</dbReference>
<accession>A0A1H2Z3K6</accession>
<dbReference type="GO" id="GO:0003700">
    <property type="term" value="F:DNA-binding transcription factor activity"/>
    <property type="evidence" value="ECO:0007669"/>
    <property type="project" value="InterPro"/>
</dbReference>
<dbReference type="PANTHER" id="PTHR33164:SF105">
    <property type="entry name" value="TRANSCRIPTIONAL REPRESSOR PROTEIN-RELATED"/>
    <property type="match status" value="1"/>
</dbReference>
<dbReference type="Gene3D" id="1.10.10.10">
    <property type="entry name" value="Winged helix-like DNA-binding domain superfamily/Winged helix DNA-binding domain"/>
    <property type="match status" value="1"/>
</dbReference>
<name>A0A1H2Z3K6_9PSED</name>
<evidence type="ECO:0000313" key="2">
    <source>
        <dbReference type="EMBL" id="SDX11990.1"/>
    </source>
</evidence>
<feature type="domain" description="HTH marR-type" evidence="1">
    <location>
        <begin position="4"/>
        <end position="135"/>
    </location>
</feature>
<dbReference type="EMBL" id="FNNU01000003">
    <property type="protein sequence ID" value="SDX11990.1"/>
    <property type="molecule type" value="Genomic_DNA"/>
</dbReference>